<feature type="coiled-coil region" evidence="1">
    <location>
        <begin position="6"/>
        <end position="48"/>
    </location>
</feature>
<accession>L7K094</accession>
<dbReference type="AlphaFoldDB" id="L7K094"/>
<sequence>VCSTDIEKYLEEIKNVQNEKMRVVGKQATHVQKNLKRFTRERDNANDRLFYNVTKC</sequence>
<dbReference type="HOGENOM" id="CLU_3020135_0_0_1"/>
<organism evidence="2 3">
    <name type="scientific">Trachipleistophora hominis</name>
    <name type="common">Microsporidian parasite</name>
    <dbReference type="NCBI Taxonomy" id="72359"/>
    <lineage>
        <taxon>Eukaryota</taxon>
        <taxon>Fungi</taxon>
        <taxon>Fungi incertae sedis</taxon>
        <taxon>Microsporidia</taxon>
        <taxon>Pleistophoridae</taxon>
        <taxon>Trachipleistophora</taxon>
    </lineage>
</organism>
<evidence type="ECO:0000313" key="2">
    <source>
        <dbReference type="EMBL" id="ELQ76532.1"/>
    </source>
</evidence>
<keyword evidence="1" id="KW-0175">Coiled coil</keyword>
<dbReference type="Proteomes" id="UP000011185">
    <property type="component" value="Unassembled WGS sequence"/>
</dbReference>
<evidence type="ECO:0000256" key="1">
    <source>
        <dbReference type="SAM" id="Coils"/>
    </source>
</evidence>
<dbReference type="InParanoid" id="L7K094"/>
<reference evidence="2 3" key="1">
    <citation type="journal article" date="2012" name="PLoS Pathog.">
        <title>The genome of the obligate intracellular parasite Trachipleistophora hominis: new insights into microsporidian genome dynamics and reductive evolution.</title>
        <authorList>
            <person name="Heinz E."/>
            <person name="Williams T.A."/>
            <person name="Nakjang S."/>
            <person name="Noel C.J."/>
            <person name="Swan D.C."/>
            <person name="Goldberg A.V."/>
            <person name="Harris S.R."/>
            <person name="Weinmaier T."/>
            <person name="Markert S."/>
            <person name="Becher D."/>
            <person name="Bernhardt J."/>
            <person name="Dagan T."/>
            <person name="Hacker C."/>
            <person name="Lucocq J.M."/>
            <person name="Schweder T."/>
            <person name="Rattei T."/>
            <person name="Hall N."/>
            <person name="Hirt R.P."/>
            <person name="Embley T.M."/>
        </authorList>
    </citation>
    <scope>NUCLEOTIDE SEQUENCE [LARGE SCALE GENOMIC DNA]</scope>
</reference>
<name>L7K094_TRAHO</name>
<proteinExistence type="predicted"/>
<protein>
    <submittedName>
        <fullName evidence="2">Uncharacterized protein</fullName>
    </submittedName>
</protein>
<dbReference type="EMBL" id="JH993843">
    <property type="protein sequence ID" value="ELQ76532.1"/>
    <property type="molecule type" value="Genomic_DNA"/>
</dbReference>
<gene>
    <name evidence="2" type="ORF">THOM_0482</name>
</gene>
<feature type="non-terminal residue" evidence="2">
    <location>
        <position position="1"/>
    </location>
</feature>
<keyword evidence="3" id="KW-1185">Reference proteome</keyword>
<dbReference type="VEuPathDB" id="MicrosporidiaDB:THOM_0482"/>
<evidence type="ECO:0000313" key="3">
    <source>
        <dbReference type="Proteomes" id="UP000011185"/>
    </source>
</evidence>